<evidence type="ECO:0000313" key="5">
    <source>
        <dbReference type="Proteomes" id="UP000076717"/>
    </source>
</evidence>
<dbReference type="EMBL" id="CP047186">
    <property type="protein sequence ID" value="QHC56446.1"/>
    <property type="molecule type" value="Genomic_DNA"/>
</dbReference>
<keyword evidence="2" id="KW-0472">Membrane</keyword>
<feature type="region of interest" description="Disordered" evidence="1">
    <location>
        <begin position="1"/>
        <end position="20"/>
    </location>
</feature>
<keyword evidence="5" id="KW-1185">Reference proteome</keyword>
<dbReference type="Pfam" id="PF12277">
    <property type="entry name" value="DUF3618"/>
    <property type="match status" value="1"/>
</dbReference>
<dbReference type="RefSeq" id="WP_082845015.1">
    <property type="nucleotide sequence ID" value="NZ_CP047186.1"/>
</dbReference>
<protein>
    <submittedName>
        <fullName evidence="4">DUF3618 domain-containing protein</fullName>
    </submittedName>
</protein>
<feature type="compositionally biased region" description="Polar residues" evidence="1">
    <location>
        <begin position="1"/>
        <end position="12"/>
    </location>
</feature>
<sequence length="100" mass="10755">MTTERAVSSSTPRFVDPAELQPGQLKADIERARSELAATLDAIEDRINVPRKVRAAQRALQRKLQVVRRRNPSALIAGAVGAAAAVGLVAWGIAKQITED</sequence>
<name>A0A168G903_9MICO</name>
<dbReference type="Proteomes" id="UP000076717">
    <property type="component" value="Unassembled WGS sequence"/>
</dbReference>
<evidence type="ECO:0000313" key="6">
    <source>
        <dbReference type="Proteomes" id="UP000465031"/>
    </source>
</evidence>
<gene>
    <name evidence="3" type="ORF">ACH61_00947</name>
    <name evidence="4" type="ORF">GSU10_12930</name>
</gene>
<dbReference type="KEGG" id="rte:GSU10_12930"/>
<dbReference type="InterPro" id="IPR022062">
    <property type="entry name" value="DUF3618"/>
</dbReference>
<organism evidence="3 5">
    <name type="scientific">Rathayibacter tanaceti</name>
    <dbReference type="NCBI Taxonomy" id="1671680"/>
    <lineage>
        <taxon>Bacteria</taxon>
        <taxon>Bacillati</taxon>
        <taxon>Actinomycetota</taxon>
        <taxon>Actinomycetes</taxon>
        <taxon>Micrococcales</taxon>
        <taxon>Microbacteriaceae</taxon>
        <taxon>Rathayibacter</taxon>
    </lineage>
</organism>
<dbReference type="OrthoDB" id="5126074at2"/>
<keyword evidence="2" id="KW-1133">Transmembrane helix</keyword>
<feature type="transmembrane region" description="Helical" evidence="2">
    <location>
        <begin position="72"/>
        <end position="94"/>
    </location>
</feature>
<proteinExistence type="predicted"/>
<keyword evidence="2" id="KW-0812">Transmembrane</keyword>
<reference evidence="6" key="2">
    <citation type="submission" date="2019-12" db="EMBL/GenBank/DDBJ databases">
        <title>Complete and draft genome sequences of new strains and members of some known species of the genus Rathayibacter isolated from plants.</title>
        <authorList>
            <person name="Tarlachkov S.V."/>
            <person name="Starodumova I.P."/>
            <person name="Dorofeeva L.V."/>
            <person name="Prisyazhnaya N.V."/>
            <person name="Leyn S."/>
            <person name="Zlamal J."/>
            <person name="Elan M."/>
            <person name="Osterman A.L."/>
            <person name="Nadler S."/>
            <person name="Subbotin S.A."/>
            <person name="Evtushenko L.I."/>
        </authorList>
    </citation>
    <scope>NUCLEOTIDE SEQUENCE [LARGE SCALE GENOMIC DNA]</scope>
    <source>
        <strain evidence="6">VKM Ac-2761</strain>
    </source>
</reference>
<dbReference type="EMBL" id="LIIN01000021">
    <property type="protein sequence ID" value="KZX21904.1"/>
    <property type="molecule type" value="Genomic_DNA"/>
</dbReference>
<accession>A0A168G903</accession>
<dbReference type="Proteomes" id="UP000465031">
    <property type="component" value="Chromosome"/>
</dbReference>
<reference evidence="3 5" key="1">
    <citation type="submission" date="2015-08" db="EMBL/GenBank/DDBJ databases">
        <title>Draft Genome Sequence of Rathayibacter sp. Strain VKM Ac-2596 Isolated from Leaf Gall Induced by Plant-Parasitic Nematodes.</title>
        <authorList>
            <person name="Vasilenko O.V."/>
            <person name="Starodumova I.P."/>
            <person name="Tarlachkov S.V."/>
            <person name="Dorofeeva L.V."/>
            <person name="Evtushenko L.I."/>
        </authorList>
    </citation>
    <scope>NUCLEOTIDE SEQUENCE [LARGE SCALE GENOMIC DNA]</scope>
    <source>
        <strain evidence="3 5">VKM Ac-2596</strain>
    </source>
</reference>
<evidence type="ECO:0000313" key="4">
    <source>
        <dbReference type="EMBL" id="QHC56446.1"/>
    </source>
</evidence>
<evidence type="ECO:0000313" key="3">
    <source>
        <dbReference type="EMBL" id="KZX21904.1"/>
    </source>
</evidence>
<evidence type="ECO:0000256" key="1">
    <source>
        <dbReference type="SAM" id="MobiDB-lite"/>
    </source>
</evidence>
<reference evidence="4" key="3">
    <citation type="submission" date="2019-12" db="EMBL/GenBank/DDBJ databases">
        <title>Complete and Draft Genome Sequences of New Strains and Members of Some Known Species of the Genus Rathayibacter isolated from Plants.</title>
        <authorList>
            <person name="Tarlachkov S.V."/>
            <person name="Starodumova I.P."/>
            <person name="Dorofeeva L.V."/>
            <person name="Prisyazhnaya N.V."/>
            <person name="Leyn S.A."/>
            <person name="Zlamal J.E."/>
            <person name="Elane M.L."/>
            <person name="Osterman A.L."/>
            <person name="Nadler S.A."/>
            <person name="Subbotin S.A."/>
            <person name="Evtushenko L.I."/>
        </authorList>
    </citation>
    <scope>NUCLEOTIDE SEQUENCE</scope>
    <source>
        <strain evidence="4">VKM Ac-2761</strain>
    </source>
</reference>
<evidence type="ECO:0000256" key="2">
    <source>
        <dbReference type="SAM" id="Phobius"/>
    </source>
</evidence>
<dbReference type="AlphaFoldDB" id="A0A168G903"/>